<dbReference type="InterPro" id="IPR029034">
    <property type="entry name" value="Cystine-knot_cytokine"/>
</dbReference>
<dbReference type="PANTHER" id="PTHR14903:SF5">
    <property type="entry name" value="SCLEROSTIN DOMAIN-CONTAINING PROTEIN 1"/>
    <property type="match status" value="1"/>
</dbReference>
<evidence type="ECO:0000256" key="4">
    <source>
        <dbReference type="ARBA" id="ARBA00022687"/>
    </source>
</evidence>
<comment type="caution">
    <text evidence="13">The sequence shown here is derived from an EMBL/GenBank/DDBJ whole genome shotgun (WGS) entry which is preliminary data.</text>
</comment>
<evidence type="ECO:0000313" key="13">
    <source>
        <dbReference type="EMBL" id="KAG8443062.1"/>
    </source>
</evidence>
<keyword evidence="14" id="KW-1185">Reference proteome</keyword>
<evidence type="ECO:0000256" key="2">
    <source>
        <dbReference type="ARBA" id="ARBA00007850"/>
    </source>
</evidence>
<feature type="signal peptide" evidence="11">
    <location>
        <begin position="1"/>
        <end position="23"/>
    </location>
</feature>
<evidence type="ECO:0000256" key="5">
    <source>
        <dbReference type="ARBA" id="ARBA00022729"/>
    </source>
</evidence>
<evidence type="ECO:0000256" key="1">
    <source>
        <dbReference type="ARBA" id="ARBA00004613"/>
    </source>
</evidence>
<dbReference type="InterPro" id="IPR006207">
    <property type="entry name" value="Cys_knot_C"/>
</dbReference>
<dbReference type="PANTHER" id="PTHR14903">
    <property type="entry name" value="SCLEROSTIN-RELATED"/>
    <property type="match status" value="1"/>
</dbReference>
<dbReference type="EMBL" id="JAACNH010000005">
    <property type="protein sequence ID" value="KAG8443062.1"/>
    <property type="molecule type" value="Genomic_DNA"/>
</dbReference>
<keyword evidence="3" id="KW-0964">Secreted</keyword>
<dbReference type="OrthoDB" id="6624188at2759"/>
<keyword evidence="5 11" id="KW-0732">Signal</keyword>
<gene>
    <name evidence="13" type="ORF">GDO86_011764</name>
</gene>
<feature type="chain" id="PRO_5035928740" description="Sclerostin domain-containing protein 1" evidence="11">
    <location>
        <begin position="24"/>
        <end position="216"/>
    </location>
</feature>
<evidence type="ECO:0000256" key="10">
    <source>
        <dbReference type="SAM" id="MobiDB-lite"/>
    </source>
</evidence>
<evidence type="ECO:0000256" key="8">
    <source>
        <dbReference type="ARBA" id="ARBA00039256"/>
    </source>
</evidence>
<dbReference type="AlphaFoldDB" id="A0A8T2JFI6"/>
<accession>A0A8T2JFI6</accession>
<evidence type="ECO:0000256" key="9">
    <source>
        <dbReference type="PROSITE-ProRule" id="PRU00039"/>
    </source>
</evidence>
<dbReference type="GO" id="GO:0036122">
    <property type="term" value="F:BMP binding"/>
    <property type="evidence" value="ECO:0007669"/>
    <property type="project" value="TreeGrafter"/>
</dbReference>
<protein>
    <recommendedName>
        <fullName evidence="8">Sclerostin domain-containing protein 1</fullName>
    </recommendedName>
</protein>
<feature type="domain" description="CTCK" evidence="12">
    <location>
        <begin position="77"/>
        <end position="172"/>
    </location>
</feature>
<comment type="similarity">
    <text evidence="2">Belongs to the sclerostin family.</text>
</comment>
<dbReference type="GO" id="GO:0016055">
    <property type="term" value="P:Wnt signaling pathway"/>
    <property type="evidence" value="ECO:0007669"/>
    <property type="project" value="UniProtKB-KW"/>
</dbReference>
<dbReference type="InterPro" id="IPR008835">
    <property type="entry name" value="Sclerostin/SOSTDC1"/>
</dbReference>
<evidence type="ECO:0000256" key="11">
    <source>
        <dbReference type="SAM" id="SignalP"/>
    </source>
</evidence>
<dbReference type="Proteomes" id="UP000812440">
    <property type="component" value="Chromosome 6"/>
</dbReference>
<proteinExistence type="inferred from homology"/>
<evidence type="ECO:0000259" key="12">
    <source>
        <dbReference type="PROSITE" id="PS01225"/>
    </source>
</evidence>
<keyword evidence="6" id="KW-1015">Disulfide bond</keyword>
<name>A0A8T2JFI6_9PIPI</name>
<dbReference type="PROSITE" id="PS01225">
    <property type="entry name" value="CTCK_2"/>
    <property type="match status" value="1"/>
</dbReference>
<evidence type="ECO:0000256" key="3">
    <source>
        <dbReference type="ARBA" id="ARBA00022525"/>
    </source>
</evidence>
<keyword evidence="4" id="KW-0879">Wnt signaling pathway</keyword>
<reference evidence="13" key="1">
    <citation type="thesis" date="2020" institute="ProQuest LLC" country="789 East Eisenhower Parkway, Ann Arbor, MI, USA">
        <title>Comparative Genomics and Chromosome Evolution.</title>
        <authorList>
            <person name="Mudd A.B."/>
        </authorList>
    </citation>
    <scope>NUCLEOTIDE SEQUENCE</scope>
    <source>
        <strain evidence="13">Female2</strain>
        <tissue evidence="13">Blood</tissue>
    </source>
</reference>
<keyword evidence="7" id="KW-0325">Glycoprotein</keyword>
<dbReference type="GO" id="GO:0005615">
    <property type="term" value="C:extracellular space"/>
    <property type="evidence" value="ECO:0007669"/>
    <property type="project" value="InterPro"/>
</dbReference>
<dbReference type="Pfam" id="PF05463">
    <property type="entry name" value="Sclerostin"/>
    <property type="match status" value="1"/>
</dbReference>
<feature type="region of interest" description="Disordered" evidence="10">
    <location>
        <begin position="46"/>
        <end position="66"/>
    </location>
</feature>
<evidence type="ECO:0000256" key="6">
    <source>
        <dbReference type="ARBA" id="ARBA00023157"/>
    </source>
</evidence>
<dbReference type="GO" id="GO:0030514">
    <property type="term" value="P:negative regulation of BMP signaling pathway"/>
    <property type="evidence" value="ECO:0007669"/>
    <property type="project" value="TreeGrafter"/>
</dbReference>
<dbReference type="GO" id="GO:0030178">
    <property type="term" value="P:negative regulation of Wnt signaling pathway"/>
    <property type="evidence" value="ECO:0007669"/>
    <property type="project" value="TreeGrafter"/>
</dbReference>
<sequence length="216" mass="24604">MIVSRLHCCMFYFACILIESCLSFKNDATEILYSHVDKHIPDSANSANSSTLNQARNGGRHSANSALDRTNHHQVGCRELRSTKYISDGQCTSIQPLKELVCAGECLPLPILPNWIGGGYGLKYWSRRSSQEWRCVNDKTRTQRIQLQCEDGSTRTYKVTVVTSCKCKRYTRQHNESSHNYEGVSPLKPIRSHQHHHAHANQDKKRLIKISKHIPS</sequence>
<comment type="subcellular location">
    <subcellularLocation>
        <location evidence="1">Secreted</location>
    </subcellularLocation>
</comment>
<comment type="caution">
    <text evidence="9">Lacks conserved residue(s) required for the propagation of feature annotation.</text>
</comment>
<evidence type="ECO:0000313" key="14">
    <source>
        <dbReference type="Proteomes" id="UP000812440"/>
    </source>
</evidence>
<evidence type="ECO:0000256" key="7">
    <source>
        <dbReference type="ARBA" id="ARBA00023180"/>
    </source>
</evidence>
<organism evidence="13 14">
    <name type="scientific">Hymenochirus boettgeri</name>
    <name type="common">Congo dwarf clawed frog</name>
    <dbReference type="NCBI Taxonomy" id="247094"/>
    <lineage>
        <taxon>Eukaryota</taxon>
        <taxon>Metazoa</taxon>
        <taxon>Chordata</taxon>
        <taxon>Craniata</taxon>
        <taxon>Vertebrata</taxon>
        <taxon>Euteleostomi</taxon>
        <taxon>Amphibia</taxon>
        <taxon>Batrachia</taxon>
        <taxon>Anura</taxon>
        <taxon>Pipoidea</taxon>
        <taxon>Pipidae</taxon>
        <taxon>Pipinae</taxon>
        <taxon>Hymenochirus</taxon>
    </lineage>
</organism>
<dbReference type="Gene3D" id="2.10.90.10">
    <property type="entry name" value="Cystine-knot cytokines"/>
    <property type="match status" value="1"/>
</dbReference>